<dbReference type="InterPro" id="IPR044068">
    <property type="entry name" value="CB"/>
</dbReference>
<evidence type="ECO:0000256" key="3">
    <source>
        <dbReference type="ARBA" id="ARBA00023125"/>
    </source>
</evidence>
<dbReference type="InterPro" id="IPR050090">
    <property type="entry name" value="Tyrosine_recombinase_XerCD"/>
</dbReference>
<evidence type="ECO:0000256" key="4">
    <source>
        <dbReference type="ARBA" id="ARBA00023172"/>
    </source>
</evidence>
<sequence length="312" mass="34618">MAPTDATPSMLTDVLKGFAGYLKREEGLSPGTIRQYGADCSRLANWLSDYRPQLTSWSDVQTHDLRAYVDQQQPEPARNRRLLASWRKLWGYLSDVEDLTMHPGPTGIKRVKLPSRQPQYLTPGEVSRLLNAVDGASSEQTKRNKAVIGFLYGTGCRIAEALSLTVDQVEDDFDGTPHKIRVIGKGNKERTIFLSPTAVRVLKEWLGYRQLYIADSAFVFCHLRGQKAGQAVTARSIERVVKAAGERAGLAPEKCTPHKLRHSHATALVKAGRRLEEVQEILGHESIATTRIYAHLEPERLAAAAASLPDII</sequence>
<keyword evidence="3 5" id="KW-0238">DNA-binding</keyword>
<dbReference type="STRING" id="249408.BOO71_0009733"/>
<protein>
    <submittedName>
        <fullName evidence="8">Integrase/recombinase (XerC/CodV family)</fullName>
    </submittedName>
</protein>
<dbReference type="GO" id="GO:0015074">
    <property type="term" value="P:DNA integration"/>
    <property type="evidence" value="ECO:0007669"/>
    <property type="project" value="UniProtKB-KW"/>
</dbReference>
<dbReference type="InterPro" id="IPR011010">
    <property type="entry name" value="DNA_brk_join_enz"/>
</dbReference>
<dbReference type="PROSITE" id="PS51898">
    <property type="entry name" value="TYR_RECOMBINASE"/>
    <property type="match status" value="1"/>
</dbReference>
<dbReference type="eggNOG" id="COG4974">
    <property type="taxonomic scope" value="Bacteria"/>
</dbReference>
<feature type="domain" description="Tyr recombinase" evidence="6">
    <location>
        <begin position="116"/>
        <end position="306"/>
    </location>
</feature>
<evidence type="ECO:0000313" key="8">
    <source>
        <dbReference type="EMBL" id="OLV17144.1"/>
    </source>
</evidence>
<dbReference type="EMBL" id="MSTI01000114">
    <property type="protein sequence ID" value="OLV17144.1"/>
    <property type="molecule type" value="Genomic_DNA"/>
</dbReference>
<dbReference type="Pfam" id="PF02899">
    <property type="entry name" value="Phage_int_SAM_1"/>
    <property type="match status" value="1"/>
</dbReference>
<evidence type="ECO:0000259" key="6">
    <source>
        <dbReference type="PROSITE" id="PS51898"/>
    </source>
</evidence>
<organism evidence="8 9">
    <name type="scientific">Deinococcus marmoris</name>
    <dbReference type="NCBI Taxonomy" id="249408"/>
    <lineage>
        <taxon>Bacteria</taxon>
        <taxon>Thermotogati</taxon>
        <taxon>Deinococcota</taxon>
        <taxon>Deinococci</taxon>
        <taxon>Deinococcales</taxon>
        <taxon>Deinococcaceae</taxon>
        <taxon>Deinococcus</taxon>
    </lineage>
</organism>
<evidence type="ECO:0000256" key="2">
    <source>
        <dbReference type="ARBA" id="ARBA00022908"/>
    </source>
</evidence>
<dbReference type="PANTHER" id="PTHR30349">
    <property type="entry name" value="PHAGE INTEGRASE-RELATED"/>
    <property type="match status" value="1"/>
</dbReference>
<name>A0A1U7NW54_9DEIO</name>
<dbReference type="GO" id="GO:0006310">
    <property type="term" value="P:DNA recombination"/>
    <property type="evidence" value="ECO:0007669"/>
    <property type="project" value="UniProtKB-KW"/>
</dbReference>
<dbReference type="InterPro" id="IPR010998">
    <property type="entry name" value="Integrase_recombinase_N"/>
</dbReference>
<gene>
    <name evidence="8" type="ORF">BOO71_0009733</name>
</gene>
<evidence type="ECO:0000259" key="7">
    <source>
        <dbReference type="PROSITE" id="PS51900"/>
    </source>
</evidence>
<dbReference type="Gene3D" id="1.10.443.10">
    <property type="entry name" value="Intergrase catalytic core"/>
    <property type="match status" value="1"/>
</dbReference>
<keyword evidence="9" id="KW-1185">Reference proteome</keyword>
<feature type="domain" description="Core-binding (CB)" evidence="7">
    <location>
        <begin position="9"/>
        <end position="94"/>
    </location>
</feature>
<dbReference type="Proteomes" id="UP000186607">
    <property type="component" value="Unassembled WGS sequence"/>
</dbReference>
<evidence type="ECO:0000256" key="5">
    <source>
        <dbReference type="PROSITE-ProRule" id="PRU01248"/>
    </source>
</evidence>
<evidence type="ECO:0000313" key="9">
    <source>
        <dbReference type="Proteomes" id="UP000186607"/>
    </source>
</evidence>
<accession>A0A1U7NW54</accession>
<dbReference type="RefSeq" id="WP_083653533.1">
    <property type="nucleotide sequence ID" value="NZ_MSTI01000114.1"/>
</dbReference>
<dbReference type="SUPFAM" id="SSF56349">
    <property type="entry name" value="DNA breaking-rejoining enzymes"/>
    <property type="match status" value="1"/>
</dbReference>
<dbReference type="Pfam" id="PF00589">
    <property type="entry name" value="Phage_integrase"/>
    <property type="match status" value="1"/>
</dbReference>
<dbReference type="PANTHER" id="PTHR30349:SF41">
    <property type="entry name" value="INTEGRASE_RECOMBINASE PROTEIN MJ0367-RELATED"/>
    <property type="match status" value="1"/>
</dbReference>
<dbReference type="PROSITE" id="PS51900">
    <property type="entry name" value="CB"/>
    <property type="match status" value="1"/>
</dbReference>
<keyword evidence="2" id="KW-0229">DNA integration</keyword>
<dbReference type="SUPFAM" id="SSF47823">
    <property type="entry name" value="lambda integrase-like, N-terminal domain"/>
    <property type="match status" value="1"/>
</dbReference>
<keyword evidence="4" id="KW-0233">DNA recombination</keyword>
<comment type="similarity">
    <text evidence="1">Belongs to the 'phage' integrase family.</text>
</comment>
<dbReference type="InterPro" id="IPR013762">
    <property type="entry name" value="Integrase-like_cat_sf"/>
</dbReference>
<reference evidence="8 9" key="1">
    <citation type="submission" date="2017-01" db="EMBL/GenBank/DDBJ databases">
        <title>Genome Analysis of Deinococcus marmoris KOPRI26562.</title>
        <authorList>
            <person name="Kim J.H."/>
            <person name="Oh H.-M."/>
        </authorList>
    </citation>
    <scope>NUCLEOTIDE SEQUENCE [LARGE SCALE GENOMIC DNA]</scope>
    <source>
        <strain evidence="8 9">KOPRI26562</strain>
    </source>
</reference>
<comment type="caution">
    <text evidence="8">The sequence shown here is derived from an EMBL/GenBank/DDBJ whole genome shotgun (WGS) entry which is preliminary data.</text>
</comment>
<dbReference type="OrthoDB" id="9801717at2"/>
<proteinExistence type="inferred from homology"/>
<dbReference type="GO" id="GO:0003677">
    <property type="term" value="F:DNA binding"/>
    <property type="evidence" value="ECO:0007669"/>
    <property type="project" value="UniProtKB-UniRule"/>
</dbReference>
<evidence type="ECO:0000256" key="1">
    <source>
        <dbReference type="ARBA" id="ARBA00008857"/>
    </source>
</evidence>
<dbReference type="InterPro" id="IPR002104">
    <property type="entry name" value="Integrase_catalytic"/>
</dbReference>
<dbReference type="InterPro" id="IPR004107">
    <property type="entry name" value="Integrase_SAM-like_N"/>
</dbReference>
<dbReference type="AlphaFoldDB" id="A0A1U7NW54"/>
<dbReference type="Gene3D" id="1.10.150.130">
    <property type="match status" value="1"/>
</dbReference>